<evidence type="ECO:0000313" key="4">
    <source>
        <dbReference type="Proteomes" id="UP000054549"/>
    </source>
</evidence>
<dbReference type="HOGENOM" id="CLU_047639_6_0_1"/>
<evidence type="ECO:0008006" key="5">
    <source>
        <dbReference type="Google" id="ProtNLM"/>
    </source>
</evidence>
<dbReference type="EMBL" id="KN818227">
    <property type="protein sequence ID" value="KIL68804.1"/>
    <property type="molecule type" value="Genomic_DNA"/>
</dbReference>
<dbReference type="OrthoDB" id="623670at2759"/>
<dbReference type="Gene3D" id="2.40.40.10">
    <property type="entry name" value="RlpA-like domain"/>
    <property type="match status" value="1"/>
</dbReference>
<dbReference type="InterPro" id="IPR036908">
    <property type="entry name" value="RlpA-like_sf"/>
</dbReference>
<dbReference type="Proteomes" id="UP000054549">
    <property type="component" value="Unassembled WGS sequence"/>
</dbReference>
<keyword evidence="4" id="KW-1185">Reference proteome</keyword>
<dbReference type="STRING" id="946122.A0A0C2TNP7"/>
<evidence type="ECO:0000313" key="3">
    <source>
        <dbReference type="EMBL" id="KIL68804.1"/>
    </source>
</evidence>
<protein>
    <recommendedName>
        <fullName evidence="5">RlpA-like protein double-psi beta-barrel domain-containing protein</fullName>
    </recommendedName>
</protein>
<reference evidence="3 4" key="1">
    <citation type="submission" date="2014-04" db="EMBL/GenBank/DDBJ databases">
        <title>Evolutionary Origins and Diversification of the Mycorrhizal Mutualists.</title>
        <authorList>
            <consortium name="DOE Joint Genome Institute"/>
            <consortium name="Mycorrhizal Genomics Consortium"/>
            <person name="Kohler A."/>
            <person name="Kuo A."/>
            <person name="Nagy L.G."/>
            <person name="Floudas D."/>
            <person name="Copeland A."/>
            <person name="Barry K.W."/>
            <person name="Cichocki N."/>
            <person name="Veneault-Fourrey C."/>
            <person name="LaButti K."/>
            <person name="Lindquist E.A."/>
            <person name="Lipzen A."/>
            <person name="Lundell T."/>
            <person name="Morin E."/>
            <person name="Murat C."/>
            <person name="Riley R."/>
            <person name="Ohm R."/>
            <person name="Sun H."/>
            <person name="Tunlid A."/>
            <person name="Henrissat B."/>
            <person name="Grigoriev I.V."/>
            <person name="Hibbett D.S."/>
            <person name="Martin F."/>
        </authorList>
    </citation>
    <scope>NUCLEOTIDE SEQUENCE [LARGE SCALE GENOMIC DNA]</scope>
    <source>
        <strain evidence="3 4">Koide BX008</strain>
    </source>
</reference>
<dbReference type="PANTHER" id="PTHR31836:SF28">
    <property type="entry name" value="SRCR DOMAIN-CONTAINING PROTEIN-RELATED"/>
    <property type="match status" value="1"/>
</dbReference>
<evidence type="ECO:0000256" key="2">
    <source>
        <dbReference type="SAM" id="SignalP"/>
    </source>
</evidence>
<dbReference type="PANTHER" id="PTHR31836">
    <property type="match status" value="1"/>
</dbReference>
<dbReference type="CDD" id="cd22191">
    <property type="entry name" value="DPBB_RlpA_EXP_N-like"/>
    <property type="match status" value="1"/>
</dbReference>
<keyword evidence="1 2" id="KW-0732">Signal</keyword>
<dbReference type="InterPro" id="IPR051477">
    <property type="entry name" value="Expansin_CellWall"/>
</dbReference>
<dbReference type="SUPFAM" id="SSF50685">
    <property type="entry name" value="Barwin-like endoglucanases"/>
    <property type="match status" value="1"/>
</dbReference>
<dbReference type="AlphaFoldDB" id="A0A0C2TNP7"/>
<sequence length="123" mass="13566">MMLFKIITFFTVFTCLILSALGMPITRSRSGRATWYDVGRGSCGKMNANSDLIVAIAQSIYGNGEHCNQNIKIIDPTTGHTALAMVRDTCPSCQPGDLDMSPALFQHFKSLDAGTFNMSWYFL</sequence>
<name>A0A0C2TNP7_AMAMK</name>
<dbReference type="InParanoid" id="A0A0C2TNP7"/>
<gene>
    <name evidence="3" type="ORF">M378DRAFT_830114</name>
</gene>
<accession>A0A0C2TNP7</accession>
<feature type="chain" id="PRO_5002172220" description="RlpA-like protein double-psi beta-barrel domain-containing protein" evidence="2">
    <location>
        <begin position="23"/>
        <end position="123"/>
    </location>
</feature>
<proteinExistence type="predicted"/>
<evidence type="ECO:0000256" key="1">
    <source>
        <dbReference type="ARBA" id="ARBA00022729"/>
    </source>
</evidence>
<feature type="signal peptide" evidence="2">
    <location>
        <begin position="1"/>
        <end position="22"/>
    </location>
</feature>
<organism evidence="3 4">
    <name type="scientific">Amanita muscaria (strain Koide BX008)</name>
    <dbReference type="NCBI Taxonomy" id="946122"/>
    <lineage>
        <taxon>Eukaryota</taxon>
        <taxon>Fungi</taxon>
        <taxon>Dikarya</taxon>
        <taxon>Basidiomycota</taxon>
        <taxon>Agaricomycotina</taxon>
        <taxon>Agaricomycetes</taxon>
        <taxon>Agaricomycetidae</taxon>
        <taxon>Agaricales</taxon>
        <taxon>Pluteineae</taxon>
        <taxon>Amanitaceae</taxon>
        <taxon>Amanita</taxon>
    </lineage>
</organism>